<accession>A0ABN9H9H4</accession>
<feature type="region of interest" description="Disordered" evidence="1">
    <location>
        <begin position="1"/>
        <end position="47"/>
    </location>
</feature>
<sequence length="47" mass="5345">MYPAKMEHHRDQDNRSEARRPIAGETHTLPLPRRAPPQSCGHQSVQG</sequence>
<comment type="caution">
    <text evidence="2">The sequence shown here is derived from an EMBL/GenBank/DDBJ whole genome shotgun (WGS) entry which is preliminary data.</text>
</comment>
<dbReference type="EMBL" id="CATNWA010020455">
    <property type="protein sequence ID" value="CAI9618433.1"/>
    <property type="molecule type" value="Genomic_DNA"/>
</dbReference>
<gene>
    <name evidence="2" type="ORF">SPARVUS_LOCUS15685092</name>
</gene>
<evidence type="ECO:0000256" key="1">
    <source>
        <dbReference type="SAM" id="MobiDB-lite"/>
    </source>
</evidence>
<proteinExistence type="predicted"/>
<reference evidence="2" key="1">
    <citation type="submission" date="2023-05" db="EMBL/GenBank/DDBJ databases">
        <authorList>
            <person name="Stuckert A."/>
        </authorList>
    </citation>
    <scope>NUCLEOTIDE SEQUENCE</scope>
</reference>
<evidence type="ECO:0000313" key="3">
    <source>
        <dbReference type="Proteomes" id="UP001162483"/>
    </source>
</evidence>
<evidence type="ECO:0000313" key="2">
    <source>
        <dbReference type="EMBL" id="CAI9618433.1"/>
    </source>
</evidence>
<keyword evidence="3" id="KW-1185">Reference proteome</keyword>
<organism evidence="2 3">
    <name type="scientific">Staurois parvus</name>
    <dbReference type="NCBI Taxonomy" id="386267"/>
    <lineage>
        <taxon>Eukaryota</taxon>
        <taxon>Metazoa</taxon>
        <taxon>Chordata</taxon>
        <taxon>Craniata</taxon>
        <taxon>Vertebrata</taxon>
        <taxon>Euteleostomi</taxon>
        <taxon>Amphibia</taxon>
        <taxon>Batrachia</taxon>
        <taxon>Anura</taxon>
        <taxon>Neobatrachia</taxon>
        <taxon>Ranoidea</taxon>
        <taxon>Ranidae</taxon>
        <taxon>Staurois</taxon>
    </lineage>
</organism>
<feature type="compositionally biased region" description="Basic and acidic residues" evidence="1">
    <location>
        <begin position="1"/>
        <end position="22"/>
    </location>
</feature>
<name>A0ABN9H9H4_9NEOB</name>
<dbReference type="Proteomes" id="UP001162483">
    <property type="component" value="Unassembled WGS sequence"/>
</dbReference>
<protein>
    <submittedName>
        <fullName evidence="2">Uncharacterized protein</fullName>
    </submittedName>
</protein>